<sequence>METYRTIGEFEKQESVMIIWPLSAYATSKLNNDIVSVQIAKALIEEVKVIICCFDMDVQNRAQKVLTNEGIDITLIKFVIFPSSIVYPRDFGAEIMISNKGNRARVDFHFDMYGYYSEEDELSKLLYGFSKFHAESVGIKNTRYSNLISEGGDHEFNGRGVMMAIQETEVDKRNPNKTIAEVEKELKEVFNLDQIIWLPQCSYDDEYSYCGPIPSSDNTFNSFRSASANGHIDEICRFVSQDTILMAYVSDEEALNSKLHALNKERLDKDFEAVKAAKSSDGKPFKILKMPVPEPIYVDLYPKDDAYNHWSEAKEDMNGILLNGTPFPDDSINVLPALSYCNFLIANNVVIAQKYYEEGMSELIKEKDEKALNVLKTAFPNHRIVQVNTLALNLYGGGIHCHTRNIPATK</sequence>
<keyword evidence="1" id="KW-0378">Hydrolase</keyword>
<dbReference type="PANTHER" id="PTHR31377:SF0">
    <property type="entry name" value="AGMATINE DEIMINASE-RELATED"/>
    <property type="match status" value="1"/>
</dbReference>
<dbReference type="Gene3D" id="3.75.10.10">
    <property type="entry name" value="L-arginine/glycine Amidinotransferase, Chain A"/>
    <property type="match status" value="1"/>
</dbReference>
<dbReference type="EMBL" id="JXSU01000007">
    <property type="protein sequence ID" value="KIS22874.1"/>
    <property type="molecule type" value="Genomic_DNA"/>
</dbReference>
<name>A0A0D1AI82_CLOBO</name>
<dbReference type="GO" id="GO:0009446">
    <property type="term" value="P:putrescine biosynthetic process"/>
    <property type="evidence" value="ECO:0007669"/>
    <property type="project" value="InterPro"/>
</dbReference>
<evidence type="ECO:0000313" key="2">
    <source>
        <dbReference type="EMBL" id="KIS22874.1"/>
    </source>
</evidence>
<accession>A0A0D1AI82</accession>
<dbReference type="AlphaFoldDB" id="A0A0D1AI82"/>
<dbReference type="InterPro" id="IPR007466">
    <property type="entry name" value="Peptidyl-Arg-deiminase_porph"/>
</dbReference>
<dbReference type="Proteomes" id="UP000032250">
    <property type="component" value="Unassembled WGS sequence"/>
</dbReference>
<protein>
    <submittedName>
        <fullName evidence="2">Peptidylarginine deiminase</fullName>
    </submittedName>
</protein>
<evidence type="ECO:0000313" key="3">
    <source>
        <dbReference type="Proteomes" id="UP000032250"/>
    </source>
</evidence>
<gene>
    <name evidence="2" type="ORF">N495_04510</name>
</gene>
<dbReference type="GO" id="GO:0004668">
    <property type="term" value="F:protein-arginine deiminase activity"/>
    <property type="evidence" value="ECO:0007669"/>
    <property type="project" value="InterPro"/>
</dbReference>
<dbReference type="PANTHER" id="PTHR31377">
    <property type="entry name" value="AGMATINE DEIMINASE-RELATED"/>
    <property type="match status" value="1"/>
</dbReference>
<proteinExistence type="predicted"/>
<reference evidence="2 3" key="1">
    <citation type="submission" date="2014-06" db="EMBL/GenBank/DDBJ databases">
        <title>Genome characterization of distinct group I Clostridium botulinum lineages.</title>
        <authorList>
            <person name="Giordani F."/>
            <person name="Anselmo A."/>
            <person name="Fillo S."/>
            <person name="Palozzi A.M."/>
            <person name="Fortunato A."/>
            <person name="Gentile B."/>
            <person name="Ciammaruconi A."/>
            <person name="Anniballi F."/>
            <person name="De Medici D."/>
            <person name="Lista F."/>
        </authorList>
    </citation>
    <scope>NUCLEOTIDE SEQUENCE [LARGE SCALE GENOMIC DNA]</scope>
    <source>
        <strain evidence="2 3">B2 450</strain>
    </source>
</reference>
<dbReference type="GO" id="GO:0047632">
    <property type="term" value="F:agmatine deiminase activity"/>
    <property type="evidence" value="ECO:0007669"/>
    <property type="project" value="TreeGrafter"/>
</dbReference>
<dbReference type="OrthoDB" id="9808013at2"/>
<dbReference type="PATRIC" id="fig|1379739.3.peg.1225"/>
<dbReference type="Pfam" id="PF04371">
    <property type="entry name" value="PAD_porph"/>
    <property type="match status" value="2"/>
</dbReference>
<dbReference type="RefSeq" id="WP_043031677.1">
    <property type="nucleotide sequence ID" value="NZ_JXSU01000007.1"/>
</dbReference>
<organism evidence="2 3">
    <name type="scientific">Clostridium botulinum B2 450</name>
    <dbReference type="NCBI Taxonomy" id="1379739"/>
    <lineage>
        <taxon>Bacteria</taxon>
        <taxon>Bacillati</taxon>
        <taxon>Bacillota</taxon>
        <taxon>Clostridia</taxon>
        <taxon>Eubacteriales</taxon>
        <taxon>Clostridiaceae</taxon>
        <taxon>Clostridium</taxon>
    </lineage>
</organism>
<dbReference type="SUPFAM" id="SSF55909">
    <property type="entry name" value="Pentein"/>
    <property type="match status" value="1"/>
</dbReference>
<dbReference type="HOGENOM" id="CLU_037682_0_0_9"/>
<comment type="caution">
    <text evidence="2">The sequence shown here is derived from an EMBL/GenBank/DDBJ whole genome shotgun (WGS) entry which is preliminary data.</text>
</comment>
<evidence type="ECO:0000256" key="1">
    <source>
        <dbReference type="ARBA" id="ARBA00022801"/>
    </source>
</evidence>